<reference evidence="9 10" key="1">
    <citation type="submission" date="2019-03" db="EMBL/GenBank/DDBJ databases">
        <title>Whole genome sequence of a novel Rubrobacter taiwanensis strain, isolated from Yellowstone National Park.</title>
        <authorList>
            <person name="Freed S."/>
            <person name="Ramaley R.F."/>
            <person name="Kyndt J.A."/>
        </authorList>
    </citation>
    <scope>NUCLEOTIDE SEQUENCE [LARGE SCALE GENOMIC DNA]</scope>
    <source>
        <strain evidence="9 10">Yellowstone</strain>
    </source>
</reference>
<dbReference type="AlphaFoldDB" id="A0A4R1BG63"/>
<feature type="transmembrane region" description="Helical" evidence="7">
    <location>
        <begin position="83"/>
        <end position="104"/>
    </location>
</feature>
<dbReference type="OrthoDB" id="337685at2"/>
<keyword evidence="3 7" id="KW-0812">Transmembrane</keyword>
<keyword evidence="10" id="KW-1185">Reference proteome</keyword>
<name>A0A4R1BG63_9ACTN</name>
<evidence type="ECO:0000256" key="6">
    <source>
        <dbReference type="SAM" id="MobiDB-lite"/>
    </source>
</evidence>
<dbReference type="Pfam" id="PF10520">
    <property type="entry name" value="Lipid_desat"/>
    <property type="match status" value="1"/>
</dbReference>
<evidence type="ECO:0000259" key="8">
    <source>
        <dbReference type="Pfam" id="PF10520"/>
    </source>
</evidence>
<accession>A0A4R1BG63</accession>
<sequence>MRPAPPRGDSPGVRVSAARCVSSRRPEWRSAASGYCSHARRLVIGSMSKDVGSGKLKSSVGRQSMSQSSVSKSRSGTSPGHRVLEYLGIAAFFLLAALIGAEIYRGVPGTAYLLALPLLAVAAYLVADLLSGFVHFLLDNFGSAKTPVFGPNFIKPFRDHHTDPTGIVRHDFVDTNGNNSLVSVPFMLVVWLAVPVSTTVWGFLFGTFFLLLAGAVFLTNQFHKWAHMDEPPAWVARLQDWGVILSKRHHDIHHESPYDTYYCITVGVWNPLLDRTRFFERAERLLRRTVPGTDPRLRVEREGSLNERSTPG</sequence>
<evidence type="ECO:0000256" key="5">
    <source>
        <dbReference type="ARBA" id="ARBA00023136"/>
    </source>
</evidence>
<feature type="transmembrane region" description="Helical" evidence="7">
    <location>
        <begin position="111"/>
        <end position="138"/>
    </location>
</feature>
<dbReference type="InterPro" id="IPR052601">
    <property type="entry name" value="Plasmalogen_desaturase"/>
</dbReference>
<feature type="transmembrane region" description="Helical" evidence="7">
    <location>
        <begin position="188"/>
        <end position="218"/>
    </location>
</feature>
<protein>
    <recommendedName>
        <fullName evidence="8">Lipid desaturase domain-containing protein</fullName>
    </recommendedName>
</protein>
<dbReference type="InterPro" id="IPR019547">
    <property type="entry name" value="Lipid_desat"/>
</dbReference>
<dbReference type="PANTHER" id="PTHR48177">
    <property type="entry name" value="TRANSMEMBRANE PROTEIN 189"/>
    <property type="match status" value="1"/>
</dbReference>
<comment type="caution">
    <text evidence="9">The sequence shown here is derived from an EMBL/GenBank/DDBJ whole genome shotgun (WGS) entry which is preliminary data.</text>
</comment>
<evidence type="ECO:0000256" key="7">
    <source>
        <dbReference type="SAM" id="Phobius"/>
    </source>
</evidence>
<evidence type="ECO:0000256" key="2">
    <source>
        <dbReference type="ARBA" id="ARBA00007620"/>
    </source>
</evidence>
<evidence type="ECO:0000313" key="9">
    <source>
        <dbReference type="EMBL" id="TCJ16163.1"/>
    </source>
</evidence>
<evidence type="ECO:0000313" key="10">
    <source>
        <dbReference type="Proteomes" id="UP000295244"/>
    </source>
</evidence>
<dbReference type="Proteomes" id="UP000295244">
    <property type="component" value="Unassembled WGS sequence"/>
</dbReference>
<keyword evidence="4 7" id="KW-1133">Transmembrane helix</keyword>
<dbReference type="EMBL" id="SKBU01000018">
    <property type="protein sequence ID" value="TCJ16163.1"/>
    <property type="molecule type" value="Genomic_DNA"/>
</dbReference>
<gene>
    <name evidence="9" type="ORF">E0L93_10845</name>
</gene>
<evidence type="ECO:0000256" key="1">
    <source>
        <dbReference type="ARBA" id="ARBA00004141"/>
    </source>
</evidence>
<feature type="domain" description="Lipid desaturase" evidence="8">
    <location>
        <begin position="124"/>
        <end position="296"/>
    </location>
</feature>
<keyword evidence="5 7" id="KW-0472">Membrane</keyword>
<feature type="region of interest" description="Disordered" evidence="6">
    <location>
        <begin position="50"/>
        <end position="79"/>
    </location>
</feature>
<comment type="similarity">
    <text evidence="2">Belongs to the fatty acid desaturase CarF family.</text>
</comment>
<proteinExistence type="inferred from homology"/>
<evidence type="ECO:0000256" key="3">
    <source>
        <dbReference type="ARBA" id="ARBA00022692"/>
    </source>
</evidence>
<dbReference type="GO" id="GO:0016491">
    <property type="term" value="F:oxidoreductase activity"/>
    <property type="evidence" value="ECO:0007669"/>
    <property type="project" value="TreeGrafter"/>
</dbReference>
<evidence type="ECO:0000256" key="4">
    <source>
        <dbReference type="ARBA" id="ARBA00022989"/>
    </source>
</evidence>
<organism evidence="9 10">
    <name type="scientific">Rubrobacter taiwanensis</name>
    <dbReference type="NCBI Taxonomy" id="185139"/>
    <lineage>
        <taxon>Bacteria</taxon>
        <taxon>Bacillati</taxon>
        <taxon>Actinomycetota</taxon>
        <taxon>Rubrobacteria</taxon>
        <taxon>Rubrobacterales</taxon>
        <taxon>Rubrobacteraceae</taxon>
        <taxon>Rubrobacter</taxon>
    </lineage>
</organism>
<dbReference type="GO" id="GO:0016020">
    <property type="term" value="C:membrane"/>
    <property type="evidence" value="ECO:0007669"/>
    <property type="project" value="UniProtKB-SubCell"/>
</dbReference>
<feature type="compositionally biased region" description="Low complexity" evidence="6">
    <location>
        <begin position="57"/>
        <end position="78"/>
    </location>
</feature>
<dbReference type="PANTHER" id="PTHR48177:SF1">
    <property type="entry name" value="PLASMANYLETHANOLAMINE DESATURASE 1"/>
    <property type="match status" value="1"/>
</dbReference>
<comment type="subcellular location">
    <subcellularLocation>
        <location evidence="1">Membrane</location>
        <topology evidence="1">Multi-pass membrane protein</topology>
    </subcellularLocation>
</comment>